<dbReference type="InterPro" id="IPR004046">
    <property type="entry name" value="GST_C"/>
</dbReference>
<dbReference type="PANTHER" id="PTHR43917:SF8">
    <property type="entry name" value="GH16740P-RELATED"/>
    <property type="match status" value="1"/>
</dbReference>
<dbReference type="SFLD" id="SFLDG00358">
    <property type="entry name" value="Main_(cytGST)"/>
    <property type="match status" value="1"/>
</dbReference>
<dbReference type="Gene3D" id="3.40.30.10">
    <property type="entry name" value="Glutaredoxin"/>
    <property type="match status" value="1"/>
</dbReference>
<feature type="domain" description="GST C-terminal" evidence="5">
    <location>
        <begin position="89"/>
        <end position="225"/>
    </location>
</feature>
<comment type="subcellular location">
    <subcellularLocation>
        <location evidence="1">Cytoplasm</location>
    </subcellularLocation>
</comment>
<dbReference type="SUPFAM" id="SSF52833">
    <property type="entry name" value="Thioredoxin-like"/>
    <property type="match status" value="1"/>
</dbReference>
<dbReference type="Pfam" id="PF13409">
    <property type="entry name" value="GST_N_2"/>
    <property type="match status" value="1"/>
</dbReference>
<accession>A0AA88XGF2</accession>
<dbReference type="SFLD" id="SFLDG01153">
    <property type="entry name" value="Main.4:_Theta-like"/>
    <property type="match status" value="1"/>
</dbReference>
<organism evidence="6 7">
    <name type="scientific">Pinctada imbricata</name>
    <name type="common">Atlantic pearl-oyster</name>
    <name type="synonym">Pinctada martensii</name>
    <dbReference type="NCBI Taxonomy" id="66713"/>
    <lineage>
        <taxon>Eukaryota</taxon>
        <taxon>Metazoa</taxon>
        <taxon>Spiralia</taxon>
        <taxon>Lophotrochozoa</taxon>
        <taxon>Mollusca</taxon>
        <taxon>Bivalvia</taxon>
        <taxon>Autobranchia</taxon>
        <taxon>Pteriomorphia</taxon>
        <taxon>Pterioida</taxon>
        <taxon>Pterioidea</taxon>
        <taxon>Pteriidae</taxon>
        <taxon>Pinctada</taxon>
    </lineage>
</organism>
<dbReference type="PROSITE" id="PS50405">
    <property type="entry name" value="GST_CTER"/>
    <property type="match status" value="1"/>
</dbReference>
<evidence type="ECO:0000313" key="6">
    <source>
        <dbReference type="EMBL" id="KAK3084631.1"/>
    </source>
</evidence>
<dbReference type="FunFam" id="3.40.30.10:FF:000176">
    <property type="entry name" value="Glutathione S-transferase theta-1"/>
    <property type="match status" value="1"/>
</dbReference>
<dbReference type="FunFam" id="1.20.1050.10:FF:000039">
    <property type="entry name" value="Glutathione S-transferase theta-1"/>
    <property type="match status" value="1"/>
</dbReference>
<evidence type="ECO:0000256" key="2">
    <source>
        <dbReference type="ARBA" id="ARBA00022490"/>
    </source>
</evidence>
<reference evidence="6" key="1">
    <citation type="submission" date="2019-08" db="EMBL/GenBank/DDBJ databases">
        <title>The improved chromosome-level genome for the pearl oyster Pinctada fucata martensii using PacBio sequencing and Hi-C.</title>
        <authorList>
            <person name="Zheng Z."/>
        </authorList>
    </citation>
    <scope>NUCLEOTIDE SEQUENCE</scope>
    <source>
        <strain evidence="6">ZZ-2019</strain>
        <tissue evidence="6">Adductor muscle</tissue>
    </source>
</reference>
<dbReference type="InterPro" id="IPR051369">
    <property type="entry name" value="GST_Theta"/>
</dbReference>
<dbReference type="InterPro" id="IPR004045">
    <property type="entry name" value="Glutathione_S-Trfase_N"/>
</dbReference>
<dbReference type="SUPFAM" id="SSF47616">
    <property type="entry name" value="GST C-terminal domain-like"/>
    <property type="match status" value="1"/>
</dbReference>
<dbReference type="Pfam" id="PF00043">
    <property type="entry name" value="GST_C"/>
    <property type="match status" value="1"/>
</dbReference>
<dbReference type="AlphaFoldDB" id="A0AA88XGF2"/>
<dbReference type="InterPro" id="IPR040075">
    <property type="entry name" value="GST_N_Theta"/>
</dbReference>
<dbReference type="PANTHER" id="PTHR43917">
    <property type="match status" value="1"/>
</dbReference>
<dbReference type="CDD" id="cd03050">
    <property type="entry name" value="GST_N_Theta"/>
    <property type="match status" value="1"/>
</dbReference>
<evidence type="ECO:0000256" key="3">
    <source>
        <dbReference type="ARBA" id="ARBA00022679"/>
    </source>
</evidence>
<evidence type="ECO:0000259" key="5">
    <source>
        <dbReference type="PROSITE" id="PS50405"/>
    </source>
</evidence>
<evidence type="ECO:0000313" key="7">
    <source>
        <dbReference type="Proteomes" id="UP001186944"/>
    </source>
</evidence>
<dbReference type="InterPro" id="IPR036282">
    <property type="entry name" value="Glutathione-S-Trfase_C_sf"/>
</dbReference>
<dbReference type="GO" id="GO:0004364">
    <property type="term" value="F:glutathione transferase activity"/>
    <property type="evidence" value="ECO:0007669"/>
    <property type="project" value="TreeGrafter"/>
</dbReference>
<name>A0AA88XGF2_PINIB</name>
<dbReference type="GO" id="GO:0006749">
    <property type="term" value="P:glutathione metabolic process"/>
    <property type="evidence" value="ECO:0007669"/>
    <property type="project" value="TreeGrafter"/>
</dbReference>
<comment type="caution">
    <text evidence="6">The sequence shown here is derived from an EMBL/GenBank/DDBJ whole genome shotgun (WGS) entry which is preliminary data.</text>
</comment>
<dbReference type="InterPro" id="IPR036249">
    <property type="entry name" value="Thioredoxin-like_sf"/>
</dbReference>
<proteinExistence type="predicted"/>
<dbReference type="EMBL" id="VSWD01000013">
    <property type="protein sequence ID" value="KAK3084631.1"/>
    <property type="molecule type" value="Genomic_DNA"/>
</dbReference>
<dbReference type="InterPro" id="IPR010987">
    <property type="entry name" value="Glutathione-S-Trfase_C-like"/>
</dbReference>
<gene>
    <name evidence="6" type="ORF">FSP39_016586</name>
</gene>
<protein>
    <submittedName>
        <fullName evidence="6">Uncharacterized protein</fullName>
    </submittedName>
</protein>
<dbReference type="Gene3D" id="1.20.1050.10">
    <property type="match status" value="1"/>
</dbReference>
<dbReference type="PROSITE" id="PS50404">
    <property type="entry name" value="GST_NTER"/>
    <property type="match status" value="1"/>
</dbReference>
<dbReference type="SFLD" id="SFLDS00019">
    <property type="entry name" value="Glutathione_Transferase_(cytos"/>
    <property type="match status" value="1"/>
</dbReference>
<evidence type="ECO:0000256" key="1">
    <source>
        <dbReference type="ARBA" id="ARBA00004496"/>
    </source>
</evidence>
<keyword evidence="3" id="KW-0808">Transferase</keyword>
<sequence length="234" mass="27588">MGLKYYYDMGSQPSRAVYMFMKLNNIPFEEKAIPIMTGEHRTPEFRKINPFTKVPVLDDDGFVLTESVAILRYLSTKYNVPEHWFPRNDIKKKARLDEYLNWQHMATREQSAMLFQNLFLIPQRKGVPVDWKKVELQRKRVKSIVKYMDTYFLKDKPFLCGDEISVADLLGACELKQLDSVEEEGMYTDNPKVTAWINRVRDTVGPMFDECHESIMQVKDIYKMFQQSSKESKL</sequence>
<feature type="domain" description="GST N-terminal" evidence="4">
    <location>
        <begin position="1"/>
        <end position="82"/>
    </location>
</feature>
<keyword evidence="2" id="KW-0963">Cytoplasm</keyword>
<dbReference type="Proteomes" id="UP001186944">
    <property type="component" value="Unassembled WGS sequence"/>
</dbReference>
<dbReference type="InterPro" id="IPR040079">
    <property type="entry name" value="Glutathione_S-Trfase"/>
</dbReference>
<dbReference type="GO" id="GO:0005737">
    <property type="term" value="C:cytoplasm"/>
    <property type="evidence" value="ECO:0007669"/>
    <property type="project" value="UniProtKB-SubCell"/>
</dbReference>
<keyword evidence="7" id="KW-1185">Reference proteome</keyword>
<evidence type="ECO:0000259" key="4">
    <source>
        <dbReference type="PROSITE" id="PS50404"/>
    </source>
</evidence>